<comment type="caution">
    <text evidence="2">The sequence shown here is derived from an EMBL/GenBank/DDBJ whole genome shotgun (WGS) entry which is preliminary data.</text>
</comment>
<proteinExistence type="predicted"/>
<dbReference type="EMBL" id="JAQGEF010000002">
    <property type="protein sequence ID" value="MDA3613558.1"/>
    <property type="molecule type" value="Genomic_DNA"/>
</dbReference>
<feature type="domain" description="VOC" evidence="1">
    <location>
        <begin position="6"/>
        <end position="124"/>
    </location>
</feature>
<dbReference type="CDD" id="cd07247">
    <property type="entry name" value="SgaA_N_like"/>
    <property type="match status" value="1"/>
</dbReference>
<reference evidence="2 3" key="1">
    <citation type="submission" date="2022-12" db="EMBL/GenBank/DDBJ databases">
        <title>Chitinophagaceae gen. sp. nov., a new member of the family Chitinophagaceae, isolated from soil in a chemical factory.</title>
        <authorList>
            <person name="Ke Z."/>
        </authorList>
    </citation>
    <scope>NUCLEOTIDE SEQUENCE [LARGE SCALE GENOMIC DNA]</scope>
    <source>
        <strain evidence="2 3">LY-5</strain>
    </source>
</reference>
<evidence type="ECO:0000259" key="1">
    <source>
        <dbReference type="PROSITE" id="PS51819"/>
    </source>
</evidence>
<dbReference type="PANTHER" id="PTHR33993">
    <property type="entry name" value="GLYOXALASE-RELATED"/>
    <property type="match status" value="1"/>
</dbReference>
<gene>
    <name evidence="2" type="ORF">O3P16_01960</name>
</gene>
<dbReference type="PANTHER" id="PTHR33993:SF2">
    <property type="entry name" value="VOC DOMAIN-CONTAINING PROTEIN"/>
    <property type="match status" value="1"/>
</dbReference>
<protein>
    <submittedName>
        <fullName evidence="2">VOC family protein</fullName>
    </submittedName>
</protein>
<sequence length="127" mass="14519">MPAVNPVIYFEIPVTDMQRAQKFYTEVFDFHFEPASIDGYEMMYFPFYESSTGITGALAKGDVYQPSKKGIIIYFRTHDIDRTLAKVVASNGKILYPKTINDTYGFIVAEFEDSEGNRIALHQLINE</sequence>
<keyword evidence="3" id="KW-1185">Reference proteome</keyword>
<dbReference type="Proteomes" id="UP001210231">
    <property type="component" value="Unassembled WGS sequence"/>
</dbReference>
<dbReference type="InterPro" id="IPR037523">
    <property type="entry name" value="VOC_core"/>
</dbReference>
<dbReference type="Gene3D" id="3.10.180.10">
    <property type="entry name" value="2,3-Dihydroxybiphenyl 1,2-Dioxygenase, domain 1"/>
    <property type="match status" value="1"/>
</dbReference>
<name>A0ABT4UH88_9BACT</name>
<accession>A0ABT4UH88</accession>
<dbReference type="PROSITE" id="PS51819">
    <property type="entry name" value="VOC"/>
    <property type="match status" value="1"/>
</dbReference>
<evidence type="ECO:0000313" key="3">
    <source>
        <dbReference type="Proteomes" id="UP001210231"/>
    </source>
</evidence>
<evidence type="ECO:0000313" key="2">
    <source>
        <dbReference type="EMBL" id="MDA3613558.1"/>
    </source>
</evidence>
<dbReference type="InterPro" id="IPR004360">
    <property type="entry name" value="Glyas_Fos-R_dOase_dom"/>
</dbReference>
<dbReference type="RefSeq" id="WP_407029888.1">
    <property type="nucleotide sequence ID" value="NZ_JAQGEF010000002.1"/>
</dbReference>
<dbReference type="SUPFAM" id="SSF54593">
    <property type="entry name" value="Glyoxalase/Bleomycin resistance protein/Dihydroxybiphenyl dioxygenase"/>
    <property type="match status" value="1"/>
</dbReference>
<dbReference type="InterPro" id="IPR052164">
    <property type="entry name" value="Anthracycline_SecMetBiosynth"/>
</dbReference>
<organism evidence="2 3">
    <name type="scientific">Polluticaenibacter yanchengensis</name>
    <dbReference type="NCBI Taxonomy" id="3014562"/>
    <lineage>
        <taxon>Bacteria</taxon>
        <taxon>Pseudomonadati</taxon>
        <taxon>Bacteroidota</taxon>
        <taxon>Chitinophagia</taxon>
        <taxon>Chitinophagales</taxon>
        <taxon>Chitinophagaceae</taxon>
        <taxon>Polluticaenibacter</taxon>
    </lineage>
</organism>
<dbReference type="Pfam" id="PF00903">
    <property type="entry name" value="Glyoxalase"/>
    <property type="match status" value="1"/>
</dbReference>
<dbReference type="InterPro" id="IPR029068">
    <property type="entry name" value="Glyas_Bleomycin-R_OHBP_Dase"/>
</dbReference>